<sequence length="345" mass="39337">WDPDVLLELSDTARATLKISSIPGKDLDTLDTILEVMLADELSSQATELRVIARSRFDKLIEELVTDKKHLTGSPRLADIISKASSLQHKWQQRFKAAYFSIDEDRLKEMKDAGALHDVVPEQGDRKVPHIWRVVRSTPMMDSDIKPGMWWLNLTCALRDGVVSSADEYVTKYQGGTLVLPLLTGTEADGPTVGMYEYKKEGPLKEMHLFLMVATGHTIRLLRGHALKSKYAPAAGIRYDGEYVIRQYGHGFDDRKGIYSVRLILDQVKGQVCLDDLLSIPSPSQLDDWLLYNKVMGDDIRLREGDIVYSQWKLAEEQEEQARVEWHRREADHAKFLRELGRFGR</sequence>
<organism evidence="1 2">
    <name type="scientific">Amorphotheca resinae ATCC 22711</name>
    <dbReference type="NCBI Taxonomy" id="857342"/>
    <lineage>
        <taxon>Eukaryota</taxon>
        <taxon>Fungi</taxon>
        <taxon>Dikarya</taxon>
        <taxon>Ascomycota</taxon>
        <taxon>Pezizomycotina</taxon>
        <taxon>Leotiomycetes</taxon>
        <taxon>Helotiales</taxon>
        <taxon>Amorphothecaceae</taxon>
        <taxon>Amorphotheca</taxon>
    </lineage>
</organism>
<proteinExistence type="predicted"/>
<evidence type="ECO:0000313" key="2">
    <source>
        <dbReference type="Proteomes" id="UP000241818"/>
    </source>
</evidence>
<dbReference type="STRING" id="857342.A0A2T3B2G7"/>
<dbReference type="RefSeq" id="XP_024721114.1">
    <property type="nucleotide sequence ID" value="XM_024860778.1"/>
</dbReference>
<reference evidence="1 2" key="1">
    <citation type="journal article" date="2018" name="New Phytol.">
        <title>Comparative genomics and transcriptomics depict ericoid mycorrhizal fungi as versatile saprotrophs and plant mutualists.</title>
        <authorList>
            <person name="Martino E."/>
            <person name="Morin E."/>
            <person name="Grelet G.A."/>
            <person name="Kuo A."/>
            <person name="Kohler A."/>
            <person name="Daghino S."/>
            <person name="Barry K.W."/>
            <person name="Cichocki N."/>
            <person name="Clum A."/>
            <person name="Dockter R.B."/>
            <person name="Hainaut M."/>
            <person name="Kuo R.C."/>
            <person name="LaButti K."/>
            <person name="Lindahl B.D."/>
            <person name="Lindquist E.A."/>
            <person name="Lipzen A."/>
            <person name="Khouja H.R."/>
            <person name="Magnuson J."/>
            <person name="Murat C."/>
            <person name="Ohm R.A."/>
            <person name="Singer S.W."/>
            <person name="Spatafora J.W."/>
            <person name="Wang M."/>
            <person name="Veneault-Fourrey C."/>
            <person name="Henrissat B."/>
            <person name="Grigoriev I.V."/>
            <person name="Martin F.M."/>
            <person name="Perotto S."/>
        </authorList>
    </citation>
    <scope>NUCLEOTIDE SEQUENCE [LARGE SCALE GENOMIC DNA]</scope>
    <source>
        <strain evidence="1 2">ATCC 22711</strain>
    </source>
</reference>
<dbReference type="GeneID" id="36568859"/>
<dbReference type="EMBL" id="KZ679011">
    <property type="protein sequence ID" value="PSS18762.1"/>
    <property type="molecule type" value="Genomic_DNA"/>
</dbReference>
<name>A0A2T3B2G7_AMORE</name>
<protein>
    <recommendedName>
        <fullName evidence="3">YDG domain-containing protein</fullName>
    </recommendedName>
</protein>
<dbReference type="InParanoid" id="A0A2T3B2G7"/>
<feature type="non-terminal residue" evidence="1">
    <location>
        <position position="1"/>
    </location>
</feature>
<dbReference type="Proteomes" id="UP000241818">
    <property type="component" value="Unassembled WGS sequence"/>
</dbReference>
<dbReference type="InterPro" id="IPR036987">
    <property type="entry name" value="SRA-YDG_sf"/>
</dbReference>
<gene>
    <name evidence="1" type="ORF">M430DRAFT_102237</name>
</gene>
<evidence type="ECO:0000313" key="1">
    <source>
        <dbReference type="EMBL" id="PSS18762.1"/>
    </source>
</evidence>
<keyword evidence="2" id="KW-1185">Reference proteome</keyword>
<dbReference type="SUPFAM" id="SSF88697">
    <property type="entry name" value="PUA domain-like"/>
    <property type="match status" value="1"/>
</dbReference>
<accession>A0A2T3B2G7</accession>
<dbReference type="OrthoDB" id="3244603at2759"/>
<dbReference type="Gene3D" id="2.30.280.10">
    <property type="entry name" value="SRA-YDG"/>
    <property type="match status" value="1"/>
</dbReference>
<dbReference type="InterPro" id="IPR015947">
    <property type="entry name" value="PUA-like_sf"/>
</dbReference>
<evidence type="ECO:0008006" key="3">
    <source>
        <dbReference type="Google" id="ProtNLM"/>
    </source>
</evidence>
<dbReference type="AlphaFoldDB" id="A0A2T3B2G7"/>